<comment type="similarity">
    <text evidence="4">Belongs to the ABC transporter superfamily. ABCB family. Heavy Metal importer (TC 3.A.1.210) subfamily.</text>
</comment>
<dbReference type="GO" id="GO:0005743">
    <property type="term" value="C:mitochondrial inner membrane"/>
    <property type="evidence" value="ECO:0007669"/>
    <property type="project" value="TreeGrafter"/>
</dbReference>
<dbReference type="PANTHER" id="PTHR24221:SF402">
    <property type="entry name" value="IRON-SULFUR CLUSTERS TRANSPORTER ABCB7, MITOCHONDRIAL"/>
    <property type="match status" value="1"/>
</dbReference>
<dbReference type="Gene3D" id="3.40.50.300">
    <property type="entry name" value="P-loop containing nucleotide triphosphate hydrolases"/>
    <property type="match status" value="1"/>
</dbReference>
<dbReference type="InterPro" id="IPR027417">
    <property type="entry name" value="P-loop_NTPase"/>
</dbReference>
<feature type="domain" description="ABC transporter" evidence="7">
    <location>
        <begin position="260"/>
        <end position="301"/>
    </location>
</feature>
<keyword evidence="9" id="KW-1185">Reference proteome</keyword>
<sequence length="309" mass="34893">MAERCEERWFCVYHFRQGLNVQVPFIFKQVIDSLNVPLDPFECDLSATVWIIAEATILGMDYTQHRRNSISRDKLVVGRGLLTGTKHYFPSSIYPVLNSTNTVADIHGVCVILTYKFGWDFAALTAAYACALYYPHHILANTILPNKADLRSEFLCRVVDQFQGGDGHLREYEKSSARITTLLVFFNTGQSAILSRVYNGTMTVGDLYTASHDPLNITSIYHKLQENLLDVEMHQTPNLSISRSNENVNFMYNLSRPTFSKLTFTIPAAKRTAIVGPLECGKSTILKLLFRFYHPSSDNDHVDCCSGSL</sequence>
<proteinExistence type="inferred from homology"/>
<evidence type="ECO:0000256" key="5">
    <source>
        <dbReference type="ARBA" id="ARBA00039906"/>
    </source>
</evidence>
<dbReference type="AlphaFoldDB" id="A0A9P5PII9"/>
<keyword evidence="3" id="KW-1278">Translocase</keyword>
<comment type="subunit">
    <text evidence="1">Homodimer.</text>
</comment>
<dbReference type="EMBL" id="JADNRY010000122">
    <property type="protein sequence ID" value="KAF9064508.1"/>
    <property type="molecule type" value="Genomic_DNA"/>
</dbReference>
<dbReference type="InterPro" id="IPR003439">
    <property type="entry name" value="ABC_transporter-like_ATP-bd"/>
</dbReference>
<dbReference type="InterPro" id="IPR039421">
    <property type="entry name" value="Type_1_exporter"/>
</dbReference>
<dbReference type="OrthoDB" id="6500128at2759"/>
<evidence type="ECO:0000256" key="1">
    <source>
        <dbReference type="ARBA" id="ARBA00011738"/>
    </source>
</evidence>
<evidence type="ECO:0000256" key="3">
    <source>
        <dbReference type="ARBA" id="ARBA00022967"/>
    </source>
</evidence>
<evidence type="ECO:0000259" key="7">
    <source>
        <dbReference type="Pfam" id="PF00005"/>
    </source>
</evidence>
<protein>
    <recommendedName>
        <fullName evidence="5">Iron-sulfur clusters transporter ATM1, mitochondrial</fullName>
    </recommendedName>
    <alternativeName>
        <fullName evidence="6">Iron-sulfur clusters transporter atm1, mitochondrial</fullName>
    </alternativeName>
</protein>
<dbReference type="GO" id="GO:0006879">
    <property type="term" value="P:intracellular iron ion homeostasis"/>
    <property type="evidence" value="ECO:0007669"/>
    <property type="project" value="TreeGrafter"/>
</dbReference>
<dbReference type="Proteomes" id="UP000772434">
    <property type="component" value="Unassembled WGS sequence"/>
</dbReference>
<dbReference type="GO" id="GO:0005524">
    <property type="term" value="F:ATP binding"/>
    <property type="evidence" value="ECO:0007669"/>
    <property type="project" value="InterPro"/>
</dbReference>
<dbReference type="PANTHER" id="PTHR24221">
    <property type="entry name" value="ATP-BINDING CASSETTE SUB-FAMILY B"/>
    <property type="match status" value="1"/>
</dbReference>
<evidence type="ECO:0000313" key="8">
    <source>
        <dbReference type="EMBL" id="KAF9064508.1"/>
    </source>
</evidence>
<evidence type="ECO:0000313" key="9">
    <source>
        <dbReference type="Proteomes" id="UP000772434"/>
    </source>
</evidence>
<gene>
    <name evidence="8" type="ORF">BDP27DRAFT_1367165</name>
</gene>
<dbReference type="GO" id="GO:0016887">
    <property type="term" value="F:ATP hydrolysis activity"/>
    <property type="evidence" value="ECO:0007669"/>
    <property type="project" value="InterPro"/>
</dbReference>
<comment type="caution">
    <text evidence="8">The sequence shown here is derived from an EMBL/GenBank/DDBJ whole genome shotgun (WGS) entry which is preliminary data.</text>
</comment>
<evidence type="ECO:0000256" key="4">
    <source>
        <dbReference type="ARBA" id="ARBA00024363"/>
    </source>
</evidence>
<dbReference type="Pfam" id="PF00005">
    <property type="entry name" value="ABC_tran"/>
    <property type="match status" value="1"/>
</dbReference>
<keyword evidence="2" id="KW-0813">Transport</keyword>
<reference evidence="8" key="1">
    <citation type="submission" date="2020-11" db="EMBL/GenBank/DDBJ databases">
        <authorList>
            <consortium name="DOE Joint Genome Institute"/>
            <person name="Ahrendt S."/>
            <person name="Riley R."/>
            <person name="Andreopoulos W."/>
            <person name="Labutti K."/>
            <person name="Pangilinan J."/>
            <person name="Ruiz-Duenas F.J."/>
            <person name="Barrasa J.M."/>
            <person name="Sanchez-Garcia M."/>
            <person name="Camarero S."/>
            <person name="Miyauchi S."/>
            <person name="Serrano A."/>
            <person name="Linde D."/>
            <person name="Babiker R."/>
            <person name="Drula E."/>
            <person name="Ayuso-Fernandez I."/>
            <person name="Pacheco R."/>
            <person name="Padilla G."/>
            <person name="Ferreira P."/>
            <person name="Barriuso J."/>
            <person name="Kellner H."/>
            <person name="Castanera R."/>
            <person name="Alfaro M."/>
            <person name="Ramirez L."/>
            <person name="Pisabarro A.G."/>
            <person name="Kuo A."/>
            <person name="Tritt A."/>
            <person name="Lipzen A."/>
            <person name="He G."/>
            <person name="Yan M."/>
            <person name="Ng V."/>
            <person name="Cullen D."/>
            <person name="Martin F."/>
            <person name="Rosso M.-N."/>
            <person name="Henrissat B."/>
            <person name="Hibbett D."/>
            <person name="Martinez A.T."/>
            <person name="Grigoriev I.V."/>
        </authorList>
    </citation>
    <scope>NUCLEOTIDE SEQUENCE</scope>
    <source>
        <strain evidence="8">AH 40177</strain>
    </source>
</reference>
<dbReference type="GO" id="GO:0042626">
    <property type="term" value="F:ATPase-coupled transmembrane transporter activity"/>
    <property type="evidence" value="ECO:0007669"/>
    <property type="project" value="TreeGrafter"/>
</dbReference>
<organism evidence="8 9">
    <name type="scientific">Rhodocollybia butyracea</name>
    <dbReference type="NCBI Taxonomy" id="206335"/>
    <lineage>
        <taxon>Eukaryota</taxon>
        <taxon>Fungi</taxon>
        <taxon>Dikarya</taxon>
        <taxon>Basidiomycota</taxon>
        <taxon>Agaricomycotina</taxon>
        <taxon>Agaricomycetes</taxon>
        <taxon>Agaricomycetidae</taxon>
        <taxon>Agaricales</taxon>
        <taxon>Marasmiineae</taxon>
        <taxon>Omphalotaceae</taxon>
        <taxon>Rhodocollybia</taxon>
    </lineage>
</organism>
<accession>A0A9P5PII9</accession>
<name>A0A9P5PII9_9AGAR</name>
<dbReference type="SUPFAM" id="SSF52540">
    <property type="entry name" value="P-loop containing nucleoside triphosphate hydrolases"/>
    <property type="match status" value="1"/>
</dbReference>
<evidence type="ECO:0000256" key="2">
    <source>
        <dbReference type="ARBA" id="ARBA00022448"/>
    </source>
</evidence>
<evidence type="ECO:0000256" key="6">
    <source>
        <dbReference type="ARBA" id="ARBA00040792"/>
    </source>
</evidence>